<evidence type="ECO:0000256" key="5">
    <source>
        <dbReference type="ARBA" id="ARBA00022781"/>
    </source>
</evidence>
<dbReference type="GO" id="GO:0005743">
    <property type="term" value="C:mitochondrial inner membrane"/>
    <property type="evidence" value="ECO:0007669"/>
    <property type="project" value="EnsemblFungi"/>
</dbReference>
<keyword evidence="4" id="KW-0138">CF(0)</keyword>
<evidence type="ECO:0000256" key="1">
    <source>
        <dbReference type="ARBA" id="ARBA00004325"/>
    </source>
</evidence>
<dbReference type="AlphaFoldDB" id="A0A0C7N8C8"/>
<name>A0A0C7N8C8_9SACH</name>
<dbReference type="RefSeq" id="XP_022630335.1">
    <property type="nucleotide sequence ID" value="XM_022775471.1"/>
</dbReference>
<keyword evidence="5" id="KW-0375">Hydrogen ion transport</keyword>
<gene>
    <name evidence="10" type="ORF">LALA0_S10e03004g</name>
</gene>
<keyword evidence="7" id="KW-0496">Mitochondrion</keyword>
<sequence length="119" mass="13165">MLARIQNAANGVVSKAQAYTTKSIYYSKVVGELSKQVYLKEKLQPPSVGDFQTVYTSLYKQALSLALKPKQSLSLFKNVQKDDLIKYGAYGVQLAGLYSLGEVIGRRKVVGYSNYAAHH</sequence>
<dbReference type="STRING" id="1245769.A0A0C7N8C8"/>
<dbReference type="Pfam" id="PF04718">
    <property type="entry name" value="ATP-synt_G"/>
    <property type="match status" value="1"/>
</dbReference>
<proteinExistence type="inferred from homology"/>
<evidence type="ECO:0000256" key="9">
    <source>
        <dbReference type="ARBA" id="ARBA00023310"/>
    </source>
</evidence>
<evidence type="ECO:0000313" key="11">
    <source>
        <dbReference type="Proteomes" id="UP000054304"/>
    </source>
</evidence>
<dbReference type="GO" id="GO:0046933">
    <property type="term" value="F:proton-transporting ATP synthase activity, rotational mechanism"/>
    <property type="evidence" value="ECO:0007669"/>
    <property type="project" value="EnsemblFungi"/>
</dbReference>
<dbReference type="OrthoDB" id="437at2759"/>
<dbReference type="Proteomes" id="UP000054304">
    <property type="component" value="Unassembled WGS sequence"/>
</dbReference>
<keyword evidence="9" id="KW-0066">ATP synthesis</keyword>
<evidence type="ECO:0000256" key="6">
    <source>
        <dbReference type="ARBA" id="ARBA00023065"/>
    </source>
</evidence>
<evidence type="ECO:0000256" key="3">
    <source>
        <dbReference type="ARBA" id="ARBA00022448"/>
    </source>
</evidence>
<organism evidence="10 11">
    <name type="scientific">Lachancea lanzarotensis</name>
    <dbReference type="NCBI Taxonomy" id="1245769"/>
    <lineage>
        <taxon>Eukaryota</taxon>
        <taxon>Fungi</taxon>
        <taxon>Dikarya</taxon>
        <taxon>Ascomycota</taxon>
        <taxon>Saccharomycotina</taxon>
        <taxon>Saccharomycetes</taxon>
        <taxon>Saccharomycetales</taxon>
        <taxon>Saccharomycetaceae</taxon>
        <taxon>Lachancea</taxon>
    </lineage>
</organism>
<dbReference type="EMBL" id="LN736369">
    <property type="protein sequence ID" value="CEP64125.1"/>
    <property type="molecule type" value="Genomic_DNA"/>
</dbReference>
<dbReference type="InterPro" id="IPR006808">
    <property type="entry name" value="ATP_synth_F0_gsu_mt"/>
</dbReference>
<keyword evidence="8" id="KW-0472">Membrane</keyword>
<protein>
    <submittedName>
        <fullName evidence="10">LALA0S10e03004g1_1</fullName>
    </submittedName>
</protein>
<accession>A0A0C7N8C8</accession>
<dbReference type="GO" id="GO:0045259">
    <property type="term" value="C:proton-transporting ATP synthase complex"/>
    <property type="evidence" value="ECO:0007669"/>
    <property type="project" value="UniProtKB-KW"/>
</dbReference>
<dbReference type="GO" id="GO:0065003">
    <property type="term" value="P:protein-containing complex assembly"/>
    <property type="evidence" value="ECO:0007669"/>
    <property type="project" value="EnsemblFungi"/>
</dbReference>
<evidence type="ECO:0000256" key="4">
    <source>
        <dbReference type="ARBA" id="ARBA00022547"/>
    </source>
</evidence>
<evidence type="ECO:0000256" key="2">
    <source>
        <dbReference type="ARBA" id="ARBA00005699"/>
    </source>
</evidence>
<reference evidence="10 11" key="1">
    <citation type="submission" date="2014-12" db="EMBL/GenBank/DDBJ databases">
        <authorList>
            <person name="Neuveglise Cecile"/>
        </authorList>
    </citation>
    <scope>NUCLEOTIDE SEQUENCE [LARGE SCALE GENOMIC DNA]</scope>
    <source>
        <strain evidence="10 11">CBS 12615</strain>
    </source>
</reference>
<evidence type="ECO:0000256" key="8">
    <source>
        <dbReference type="ARBA" id="ARBA00023136"/>
    </source>
</evidence>
<evidence type="ECO:0000313" key="10">
    <source>
        <dbReference type="EMBL" id="CEP64125.1"/>
    </source>
</evidence>
<comment type="subcellular location">
    <subcellularLocation>
        <location evidence="1">Mitochondrion membrane</location>
    </subcellularLocation>
</comment>
<dbReference type="HOGENOM" id="CLU_083674_1_0_1"/>
<dbReference type="GeneID" id="34687665"/>
<keyword evidence="3" id="KW-0813">Transport</keyword>
<keyword evidence="11" id="KW-1185">Reference proteome</keyword>
<dbReference type="GO" id="GO:0042407">
    <property type="term" value="P:cristae formation"/>
    <property type="evidence" value="ECO:0007669"/>
    <property type="project" value="EnsemblFungi"/>
</dbReference>
<keyword evidence="6" id="KW-0406">Ion transport</keyword>
<comment type="similarity">
    <text evidence="2">Belongs to the ATPase g subunit family.</text>
</comment>
<evidence type="ECO:0000256" key="7">
    <source>
        <dbReference type="ARBA" id="ARBA00023128"/>
    </source>
</evidence>